<organism evidence="2 3">
    <name type="scientific">Linum trigynum</name>
    <dbReference type="NCBI Taxonomy" id="586398"/>
    <lineage>
        <taxon>Eukaryota</taxon>
        <taxon>Viridiplantae</taxon>
        <taxon>Streptophyta</taxon>
        <taxon>Embryophyta</taxon>
        <taxon>Tracheophyta</taxon>
        <taxon>Spermatophyta</taxon>
        <taxon>Magnoliopsida</taxon>
        <taxon>eudicotyledons</taxon>
        <taxon>Gunneridae</taxon>
        <taxon>Pentapetalae</taxon>
        <taxon>rosids</taxon>
        <taxon>fabids</taxon>
        <taxon>Malpighiales</taxon>
        <taxon>Linaceae</taxon>
        <taxon>Linum</taxon>
    </lineage>
</organism>
<dbReference type="InterPro" id="IPR036691">
    <property type="entry name" value="Endo/exonu/phosph_ase_sf"/>
</dbReference>
<evidence type="ECO:0000313" key="3">
    <source>
        <dbReference type="Proteomes" id="UP001497516"/>
    </source>
</evidence>
<proteinExistence type="predicted"/>
<keyword evidence="3" id="KW-1185">Reference proteome</keyword>
<dbReference type="InterPro" id="IPR002156">
    <property type="entry name" value="RNaseH_domain"/>
</dbReference>
<dbReference type="InterPro" id="IPR000477">
    <property type="entry name" value="RT_dom"/>
</dbReference>
<dbReference type="CDD" id="cd01650">
    <property type="entry name" value="RT_nLTR_like"/>
    <property type="match status" value="1"/>
</dbReference>
<dbReference type="GO" id="GO:0003676">
    <property type="term" value="F:nucleic acid binding"/>
    <property type="evidence" value="ECO:0007669"/>
    <property type="project" value="InterPro"/>
</dbReference>
<sequence>MGYDSCEVSDAVGFSGGIWVVWNSKNLNLELVVKHRQFIHLKCVMGNIIRFFITVVYASPNEHERGVLWEGIRCIEKQIAKPWLLTGDFNSILKPSEKQGGAVFNIAKTRAFKDCIEDCGLLDLGFTGPRFTWFTSKSQIKERLDRSLCNIEWHNEFQSSYVIHLPKIKSDHRPILTCSSMDAGRKKPVRRFQFLAPWLTHDDFFPFLLFAWKKEFDFNSALQGLTEDLKEWNHKVFGNIFRRKRELVNSLQSLELHNGRNSTRSSIAKEQEIREELESTLWQEELLWIQKSRANWVVYGDLNTNYFHNSTLSRRKHNRILSLKDDNGQWLSDPEALLLMARDHFVNIYTREDRSEALALPADFPQIDSSRLRNLCTMPSVDDIKSIVMDMNGLKAPGKDGYQAIFYQKCWNHIGNDFSLFVQSCFRDPSRIQLVNETLLALIPKVEGPWSMNQFRPISLCNVGYKVVAKRVANKLKSLMPDLVHPNQSSFVPKRHITDNIIILQETVHSLSKKSGRKGNMILKVDLAKAYDRIDWNFLEETLKEAHLPDDCIRLVMECVTTTRFQVLWNGEETESFKPTRGLRQGCPLSPYLFTLCIERLSHCIISEVKNGNWKPIKLSVAGPALSHLFFADDLVLFAEANGKHADVVMSCMERFCLASGELISKEKSRVFFSKNTTKATRIEVCSRLGIQETYDLGRYLGMPVIHGRMTRNTYRFVLEKLDGKLTAWKAKTLSLAGRVTLALAVLNAIPNFAMQTSPLPLSVCDEIDKKIRRFVWGGQEGKRKTHLVSWNTICKPKSQGGLGLRSARNLNMAYMIKLAWQMLNNDSELWVQVLQGKYFKHKDGVITSMKKSNHSNLWKAIVKAMPLMKSGCCWSIRNGESTSFWSHPWIDCDLKLEDFLLDDLTPTKRNSPVAAWATEEGEWDWNRLKPLLPDDILNLIAGMEVPNAQLGEDKTIWAMERDGRFRLKSAYALAAGLDEADDDQSWTKLWKWKGPNRVKHFLWLVMHDRLMTNKERAKRKLTDNQNCSQCKDVEESIEHILQQCPSAKLIWIKFKDKLKVNRTGMDFKEWMMKNLSDEQSGIDFGIVCWNIWKQRNEHAMEGKAFNLQSLTCRIQAWFNIVKQAKLLVRKTSTAGGPSTCKKHVSWKPPREGWIQLQTDGSFYSSTGSAAAGGLLRDHLGRCSKAFVCNLGTCSITCAELKAAAVGLKIAWDEGHKKVELNLDSETAIAIIKNSVDDDHRHGLLAATINKLLSLEWEVKITHVFREMNSAADYLANVGHCYSFGTHSFDVYEVGLRHWLFHDVMGISQDRVITVMN</sequence>
<dbReference type="Proteomes" id="UP001497516">
    <property type="component" value="Chromosome 7"/>
</dbReference>
<dbReference type="InterPro" id="IPR026960">
    <property type="entry name" value="RVT-Znf"/>
</dbReference>
<accession>A0AAV2G224</accession>
<evidence type="ECO:0000313" key="2">
    <source>
        <dbReference type="EMBL" id="CAL1404212.1"/>
    </source>
</evidence>
<dbReference type="GO" id="GO:0004523">
    <property type="term" value="F:RNA-DNA hybrid ribonuclease activity"/>
    <property type="evidence" value="ECO:0007669"/>
    <property type="project" value="InterPro"/>
</dbReference>
<dbReference type="PANTHER" id="PTHR33116">
    <property type="entry name" value="REVERSE TRANSCRIPTASE ZINC-BINDING DOMAIN-CONTAINING PROTEIN-RELATED-RELATED"/>
    <property type="match status" value="1"/>
</dbReference>
<feature type="domain" description="Reverse transcriptase" evidence="1">
    <location>
        <begin position="424"/>
        <end position="705"/>
    </location>
</feature>
<reference evidence="2 3" key="1">
    <citation type="submission" date="2024-04" db="EMBL/GenBank/DDBJ databases">
        <authorList>
            <person name="Fracassetti M."/>
        </authorList>
    </citation>
    <scope>NUCLEOTIDE SEQUENCE [LARGE SCALE GENOMIC DNA]</scope>
</reference>
<dbReference type="Pfam" id="PF13966">
    <property type="entry name" value="zf-RVT"/>
    <property type="match status" value="1"/>
</dbReference>
<dbReference type="Pfam" id="PF00078">
    <property type="entry name" value="RVT_1"/>
    <property type="match status" value="1"/>
</dbReference>
<gene>
    <name evidence="2" type="ORF">LTRI10_LOCUS44086</name>
</gene>
<dbReference type="InterPro" id="IPR036397">
    <property type="entry name" value="RNaseH_sf"/>
</dbReference>
<dbReference type="SUPFAM" id="SSF56672">
    <property type="entry name" value="DNA/RNA polymerases"/>
    <property type="match status" value="1"/>
</dbReference>
<dbReference type="InterPro" id="IPR012337">
    <property type="entry name" value="RNaseH-like_sf"/>
</dbReference>
<dbReference type="SUPFAM" id="SSF53098">
    <property type="entry name" value="Ribonuclease H-like"/>
    <property type="match status" value="1"/>
</dbReference>
<dbReference type="Gene3D" id="3.30.420.10">
    <property type="entry name" value="Ribonuclease H-like superfamily/Ribonuclease H"/>
    <property type="match status" value="1"/>
</dbReference>
<evidence type="ECO:0000259" key="1">
    <source>
        <dbReference type="PROSITE" id="PS50878"/>
    </source>
</evidence>
<dbReference type="CDD" id="cd06222">
    <property type="entry name" value="RNase_H_like"/>
    <property type="match status" value="1"/>
</dbReference>
<dbReference type="PANTHER" id="PTHR33116:SF70">
    <property type="entry name" value="NON-LTR RETROELEMENT REVERSE TRANSCRIPTASE-LIKE PROTEIN"/>
    <property type="match status" value="1"/>
</dbReference>
<dbReference type="InterPro" id="IPR044730">
    <property type="entry name" value="RNase_H-like_dom_plant"/>
</dbReference>
<dbReference type="SUPFAM" id="SSF56219">
    <property type="entry name" value="DNase I-like"/>
    <property type="match status" value="1"/>
</dbReference>
<dbReference type="Pfam" id="PF13456">
    <property type="entry name" value="RVT_3"/>
    <property type="match status" value="1"/>
</dbReference>
<dbReference type="InterPro" id="IPR043502">
    <property type="entry name" value="DNA/RNA_pol_sf"/>
</dbReference>
<dbReference type="EMBL" id="OZ034820">
    <property type="protein sequence ID" value="CAL1404212.1"/>
    <property type="molecule type" value="Genomic_DNA"/>
</dbReference>
<protein>
    <recommendedName>
        <fullName evidence="1">Reverse transcriptase domain-containing protein</fullName>
    </recommendedName>
</protein>
<name>A0AAV2G224_9ROSI</name>
<dbReference type="PROSITE" id="PS50878">
    <property type="entry name" value="RT_POL"/>
    <property type="match status" value="1"/>
</dbReference>
<dbReference type="Gene3D" id="3.60.10.10">
    <property type="entry name" value="Endonuclease/exonuclease/phosphatase"/>
    <property type="match status" value="1"/>
</dbReference>